<dbReference type="Proteomes" id="UP000299102">
    <property type="component" value="Unassembled WGS sequence"/>
</dbReference>
<keyword evidence="3" id="KW-1185">Reference proteome</keyword>
<comment type="caution">
    <text evidence="2">The sequence shown here is derived from an EMBL/GenBank/DDBJ whole genome shotgun (WGS) entry which is preliminary data.</text>
</comment>
<reference evidence="2 3" key="1">
    <citation type="journal article" date="2019" name="Commun. Biol.">
        <title>The bagworm genome reveals a unique fibroin gene that provides high tensile strength.</title>
        <authorList>
            <person name="Kono N."/>
            <person name="Nakamura H."/>
            <person name="Ohtoshi R."/>
            <person name="Tomita M."/>
            <person name="Numata K."/>
            <person name="Arakawa K."/>
        </authorList>
    </citation>
    <scope>NUCLEOTIDE SEQUENCE [LARGE SCALE GENOMIC DNA]</scope>
</reference>
<protein>
    <submittedName>
        <fullName evidence="2">Uncharacterized protein</fullName>
    </submittedName>
</protein>
<evidence type="ECO:0000256" key="1">
    <source>
        <dbReference type="SAM" id="MobiDB-lite"/>
    </source>
</evidence>
<evidence type="ECO:0000313" key="2">
    <source>
        <dbReference type="EMBL" id="GBP10721.1"/>
    </source>
</evidence>
<proteinExistence type="predicted"/>
<gene>
    <name evidence="2" type="ORF">EVAR_6279_1</name>
</gene>
<organism evidence="2 3">
    <name type="scientific">Eumeta variegata</name>
    <name type="common">Bagworm moth</name>
    <name type="synonym">Eumeta japonica</name>
    <dbReference type="NCBI Taxonomy" id="151549"/>
    <lineage>
        <taxon>Eukaryota</taxon>
        <taxon>Metazoa</taxon>
        <taxon>Ecdysozoa</taxon>
        <taxon>Arthropoda</taxon>
        <taxon>Hexapoda</taxon>
        <taxon>Insecta</taxon>
        <taxon>Pterygota</taxon>
        <taxon>Neoptera</taxon>
        <taxon>Endopterygota</taxon>
        <taxon>Lepidoptera</taxon>
        <taxon>Glossata</taxon>
        <taxon>Ditrysia</taxon>
        <taxon>Tineoidea</taxon>
        <taxon>Psychidae</taxon>
        <taxon>Oiketicinae</taxon>
        <taxon>Eumeta</taxon>
    </lineage>
</organism>
<sequence length="136" mass="15096">MESKVFKKEADKPLAAPPHRGAARSVLLELTQCDICIGPHYRHAGAHRAHRGATGRTCLLLCFFRIDNTRVRLTKRINDQNRKRERDRNENGPGVEDMCRRVLSTRSASGTEMRTGLGSKTCAGACSAPEARARPK</sequence>
<evidence type="ECO:0000313" key="3">
    <source>
        <dbReference type="Proteomes" id="UP000299102"/>
    </source>
</evidence>
<feature type="compositionally biased region" description="Basic and acidic residues" evidence="1">
    <location>
        <begin position="77"/>
        <end position="90"/>
    </location>
</feature>
<accession>A0A4C1TBN8</accession>
<feature type="region of interest" description="Disordered" evidence="1">
    <location>
        <begin position="77"/>
        <end position="136"/>
    </location>
</feature>
<name>A0A4C1TBN8_EUMVA</name>
<dbReference type="AlphaFoldDB" id="A0A4C1TBN8"/>
<dbReference type="EMBL" id="BGZK01000042">
    <property type="protein sequence ID" value="GBP10721.1"/>
    <property type="molecule type" value="Genomic_DNA"/>
</dbReference>